<evidence type="ECO:0000313" key="2">
    <source>
        <dbReference type="Proteomes" id="UP000008541"/>
    </source>
</evidence>
<organism evidence="1 2">
    <name type="scientific">Clostridium botulinum (strain Okra / Type B1)</name>
    <dbReference type="NCBI Taxonomy" id="498213"/>
    <lineage>
        <taxon>Bacteria</taxon>
        <taxon>Bacillati</taxon>
        <taxon>Bacillota</taxon>
        <taxon>Clostridia</taxon>
        <taxon>Eubacteriales</taxon>
        <taxon>Clostridiaceae</taxon>
        <taxon>Clostridium</taxon>
    </lineage>
</organism>
<proteinExistence type="predicted"/>
<dbReference type="Proteomes" id="UP000008541">
    <property type="component" value="Chromosome"/>
</dbReference>
<gene>
    <name evidence="1" type="ordered locus">CLD_2261</name>
</gene>
<sequence>MHIIYTNYIKNRDSVDSKIKHIFDRFNFLGRFNVKNKFRQRE</sequence>
<name>B1IHN0_CLOBK</name>
<reference evidence="1 2" key="1">
    <citation type="journal article" date="2007" name="PLoS ONE">
        <title>Analysis of the neurotoxin complex genes in Clostridium botulinum A1-A4 and B1 strains: BoNT/A3, /Ba4 and /B1 clusters are located within plasmids.</title>
        <authorList>
            <person name="Smith T.J."/>
            <person name="Hill K.K."/>
            <person name="Foley B.T."/>
            <person name="Detter J.C."/>
            <person name="Munk A.C."/>
            <person name="Bruce D.C."/>
            <person name="Doggett N.A."/>
            <person name="Smith L.A."/>
            <person name="Marks J.D."/>
            <person name="Xie G."/>
            <person name="Brettin T.S."/>
        </authorList>
    </citation>
    <scope>NUCLEOTIDE SEQUENCE [LARGE SCALE GENOMIC DNA]</scope>
    <source>
        <strain evidence="2">Okra / Type B1</strain>
    </source>
</reference>
<dbReference type="HOGENOM" id="CLU_3249387_0_0_9"/>
<dbReference type="AlphaFoldDB" id="B1IHN0"/>
<dbReference type="EMBL" id="CP000939">
    <property type="protein sequence ID" value="ACA43934.1"/>
    <property type="molecule type" value="Genomic_DNA"/>
</dbReference>
<evidence type="ECO:0000313" key="1">
    <source>
        <dbReference type="EMBL" id="ACA43934.1"/>
    </source>
</evidence>
<dbReference type="KEGG" id="cbb:CLD_2261"/>
<protein>
    <submittedName>
        <fullName evidence="1">Uncharacterized protein</fullName>
    </submittedName>
</protein>
<accession>B1IHN0</accession>